<accession>A0A0G4B461</accession>
<reference evidence="7 8" key="1">
    <citation type="journal article" date="2015" name="Nature">
        <title>rRNA introns, odd ribosomes, and small enigmatic genomes across a large radiation of phyla.</title>
        <authorList>
            <person name="Brown C.T."/>
            <person name="Hug L.A."/>
            <person name="Thomas B.C."/>
            <person name="Sharon I."/>
            <person name="Castelle C.J."/>
            <person name="Singh A."/>
            <person name="Wilkins M.J."/>
            <person name="Williams K.H."/>
            <person name="Banfield J.F."/>
        </authorList>
    </citation>
    <scope>NUCLEOTIDE SEQUENCE [LARGE SCALE GENOMIC DNA]</scope>
</reference>
<keyword evidence="3" id="KW-0961">Cell wall biogenesis/degradation</keyword>
<evidence type="ECO:0000313" key="7">
    <source>
        <dbReference type="EMBL" id="AKM82669.1"/>
    </source>
</evidence>
<dbReference type="InterPro" id="IPR038765">
    <property type="entry name" value="Papain-like_cys_pep_sf"/>
</dbReference>
<organism evidence="7 8">
    <name type="scientific">Berkelbacteria bacterium GW2011_GWE1_39_12</name>
    <dbReference type="NCBI Taxonomy" id="1618337"/>
    <lineage>
        <taxon>Bacteria</taxon>
        <taxon>Candidatus Berkelbacteria</taxon>
    </lineage>
</organism>
<evidence type="ECO:0000256" key="2">
    <source>
        <dbReference type="ARBA" id="ARBA00022801"/>
    </source>
</evidence>
<dbReference type="Gene3D" id="3.90.1720.10">
    <property type="entry name" value="endopeptidase domain like (from Nostoc punctiforme)"/>
    <property type="match status" value="1"/>
</dbReference>
<proteinExistence type="predicted"/>
<gene>
    <name evidence="7" type="ORF">UT28_C0001G0892</name>
</gene>
<dbReference type="SMART" id="SM00257">
    <property type="entry name" value="LysM"/>
    <property type="match status" value="1"/>
</dbReference>
<dbReference type="GO" id="GO:0071555">
    <property type="term" value="P:cell wall organization"/>
    <property type="evidence" value="ECO:0007669"/>
    <property type="project" value="UniProtKB-KW"/>
</dbReference>
<keyword evidence="4" id="KW-0472">Membrane</keyword>
<feature type="transmembrane region" description="Helical" evidence="4">
    <location>
        <begin position="43"/>
        <end position="62"/>
    </location>
</feature>
<evidence type="ECO:0000259" key="5">
    <source>
        <dbReference type="PROSITE" id="PS50911"/>
    </source>
</evidence>
<evidence type="ECO:0000256" key="3">
    <source>
        <dbReference type="ARBA" id="ARBA00023316"/>
    </source>
</evidence>
<dbReference type="CDD" id="cd00118">
    <property type="entry name" value="LysM"/>
    <property type="match status" value="1"/>
</dbReference>
<dbReference type="SUPFAM" id="SSF54001">
    <property type="entry name" value="Cysteine proteinases"/>
    <property type="match status" value="1"/>
</dbReference>
<dbReference type="InterPro" id="IPR018392">
    <property type="entry name" value="LysM"/>
</dbReference>
<evidence type="ECO:0000256" key="1">
    <source>
        <dbReference type="ARBA" id="ARBA00022729"/>
    </source>
</evidence>
<sequence>MEDKILNQVVPFAKKTYGKLELIQKKLKNRTPDGVKNFVGKFILPYMAIFLIGGFVLAANFAHAAENTNFMVSDEVMDLEPAEVANVVNSVSTYTPIVQADPIQVALAMQNNDFVEKPKDVFETVITEQPKEVTAPVVRKSTTNYVVKDGDTLSSIGWTYGLKIATIKATNNLTSDSIKPGQTLKLPTADLSPAAIKLAADKASKKKVAGAKTVNRAPGSSNNAYPYGWCTYYVATRRYVPAHWGDAKSWLSSAQRAGYSTGREPAAGAIVVTTESWWGHVAYVESVHGDSITISEMNAVGWGIKSSRVLSAHASKIRGYIY</sequence>
<keyword evidence="1" id="KW-0732">Signal</keyword>
<dbReference type="Proteomes" id="UP000035648">
    <property type="component" value="Chromosome"/>
</dbReference>
<name>A0A0G4B461_9BACT</name>
<dbReference type="PANTHER" id="PTHR33734">
    <property type="entry name" value="LYSM DOMAIN-CONTAINING GPI-ANCHORED PROTEIN 2"/>
    <property type="match status" value="1"/>
</dbReference>
<dbReference type="STRING" id="1618337.UT28_C0001G0892"/>
<keyword evidence="4" id="KW-0812">Transmembrane</keyword>
<dbReference type="Pfam" id="PF05257">
    <property type="entry name" value="CHAP"/>
    <property type="match status" value="1"/>
</dbReference>
<dbReference type="Pfam" id="PF01476">
    <property type="entry name" value="LysM"/>
    <property type="match status" value="1"/>
</dbReference>
<keyword evidence="2" id="KW-0378">Hydrolase</keyword>
<dbReference type="InterPro" id="IPR036779">
    <property type="entry name" value="LysM_dom_sf"/>
</dbReference>
<keyword evidence="4" id="KW-1133">Transmembrane helix</keyword>
<dbReference type="GO" id="GO:0008932">
    <property type="term" value="F:lytic endotransglycosylase activity"/>
    <property type="evidence" value="ECO:0007669"/>
    <property type="project" value="TreeGrafter"/>
</dbReference>
<dbReference type="GO" id="GO:0016787">
    <property type="term" value="F:hydrolase activity"/>
    <property type="evidence" value="ECO:0007669"/>
    <property type="project" value="UniProtKB-KW"/>
</dbReference>
<dbReference type="SUPFAM" id="SSF54106">
    <property type="entry name" value="LysM domain"/>
    <property type="match status" value="1"/>
</dbReference>
<dbReference type="PROSITE" id="PS51782">
    <property type="entry name" value="LYSM"/>
    <property type="match status" value="1"/>
</dbReference>
<evidence type="ECO:0000259" key="6">
    <source>
        <dbReference type="PROSITE" id="PS51782"/>
    </source>
</evidence>
<feature type="domain" description="Peptidase C51" evidence="5">
    <location>
        <begin position="205"/>
        <end position="322"/>
    </location>
</feature>
<dbReference type="Gene3D" id="3.10.350.10">
    <property type="entry name" value="LysM domain"/>
    <property type="match status" value="1"/>
</dbReference>
<evidence type="ECO:0000313" key="8">
    <source>
        <dbReference type="Proteomes" id="UP000035648"/>
    </source>
</evidence>
<dbReference type="KEGG" id="bbgw:UT28_C0001G0892"/>
<evidence type="ECO:0000256" key="4">
    <source>
        <dbReference type="SAM" id="Phobius"/>
    </source>
</evidence>
<dbReference type="PANTHER" id="PTHR33734:SF22">
    <property type="entry name" value="MEMBRANE-BOUND LYTIC MUREIN TRANSGLYCOSYLASE D"/>
    <property type="match status" value="1"/>
</dbReference>
<feature type="domain" description="LysM" evidence="6">
    <location>
        <begin position="143"/>
        <end position="186"/>
    </location>
</feature>
<dbReference type="AlphaFoldDB" id="A0A0G4B461"/>
<evidence type="ECO:0008006" key="9">
    <source>
        <dbReference type="Google" id="ProtNLM"/>
    </source>
</evidence>
<dbReference type="EMBL" id="CP011213">
    <property type="protein sequence ID" value="AKM82669.1"/>
    <property type="molecule type" value="Genomic_DNA"/>
</dbReference>
<protein>
    <recommendedName>
        <fullName evidence="9">CHAP domain-containing protein</fullName>
    </recommendedName>
</protein>
<dbReference type="PROSITE" id="PS50911">
    <property type="entry name" value="CHAP"/>
    <property type="match status" value="1"/>
</dbReference>
<dbReference type="InterPro" id="IPR007921">
    <property type="entry name" value="CHAP_dom"/>
</dbReference>